<comment type="similarity">
    <text evidence="1">Belongs to the VPS8 family.</text>
</comment>
<dbReference type="Pfam" id="PF23410">
    <property type="entry name" value="Beta-prop_VPS8"/>
    <property type="match status" value="1"/>
</dbReference>
<dbReference type="PROSITE" id="PS50082">
    <property type="entry name" value="WD_REPEATS_2"/>
    <property type="match status" value="1"/>
</dbReference>
<feature type="repeat" description="WD" evidence="2">
    <location>
        <begin position="86"/>
        <end position="127"/>
    </location>
</feature>
<proteinExistence type="inferred from homology"/>
<dbReference type="Pfam" id="PF12816">
    <property type="entry name" value="TPR_Vps8"/>
    <property type="match status" value="1"/>
</dbReference>
<accession>A0ABX6EY39</accession>
<dbReference type="SUPFAM" id="SSF50978">
    <property type="entry name" value="WD40 repeat-like"/>
    <property type="match status" value="1"/>
</dbReference>
<keyword evidence="2" id="KW-0853">WD repeat</keyword>
<reference evidence="4 5" key="1">
    <citation type="submission" date="2016-03" db="EMBL/GenBank/DDBJ databases">
        <title>How can Kluyveromyces marxianus grow so fast - potential evolutionary course in Saccharomyces Complex revealed by comparative genomics.</title>
        <authorList>
            <person name="Mo W."/>
            <person name="Lu W."/>
            <person name="Yang X."/>
            <person name="Qi J."/>
            <person name="Lv H."/>
        </authorList>
    </citation>
    <scope>NUCLEOTIDE SEQUENCE [LARGE SCALE GENOMIC DNA]</scope>
    <source>
        <strain evidence="4 5">FIM1</strain>
    </source>
</reference>
<dbReference type="PANTHER" id="PTHR12616:SF8">
    <property type="entry name" value="VACUOLAR PROTEIN SORTING-ASSOCIATED PROTEIN 8 HOMOLOG"/>
    <property type="match status" value="1"/>
</dbReference>
<dbReference type="Pfam" id="PF23413">
    <property type="entry name" value="zf_RING_Vps8_fungal"/>
    <property type="match status" value="1"/>
</dbReference>
<dbReference type="InterPro" id="IPR036322">
    <property type="entry name" value="WD40_repeat_dom_sf"/>
</dbReference>
<evidence type="ECO:0000313" key="4">
    <source>
        <dbReference type="EMBL" id="QGN15779.1"/>
    </source>
</evidence>
<sequence>MTTNDTVSTPGNYTDFERFNPFKDNQDELLHVSWTSLQQIYPNLSLYGGPTVIFPVQLFYVIGTAKGSVIIFTKTQFVQSVLSPSIKDFRSKVTSIDINQDGTHICAGYESGDIFIWDLNSDADNESNSNQKEAVLHIASHKGHMFNGISFIPGKHTNIVASDSTGHIVIHKGNRNHLWQLVPSSKEIMRLNPMTNPLLMTRIRNNGENYEAEHLMAVLSSRSFAIISLSAPTMYTSRLVELPSKNSSAFGYIAWNSFNMNQVAFSVDNQLSLIDLENLQFQWSYEAPEPICKIDWLTDKIMTILLVSNRLLFIDTNAPNNEEDNAVLTSIDLLVSDIIVPNSENHFAAIGSKIVVLTNYCLKVGKLNSWSDIVLYHIHQGNYINALGTLGFCLQKTTSDSIIGLLRLEKEYDKRMEQIEPSFNNLTLATVQYLLKQSNIDYEKVMETASLVFDLGMIFSKEKMYGLLEQVGEALMIKHNDEFQEVLYEKIVNGTVTYLSPILFKAVMEYTVSSGMERRLETILLSLDISTLDIDYAMRICKEFQLYPAIFYLWNTILDDYQRPLADIILFYAGKSEECVIIDENVKSAMLFDYLESTITGRIFPTEKRLVSAEELKVKNEYYNLLFSGSTTEFPVGSGSKLLTKATATEEPVFPYASLLLDKDAGGFLKVLDVSFEDAVFNESPDRTFQFTRQYLIDALLDILRDSVQDSVKVQISIFICKNLPKYSQFIRLTNTVIESLIDIIYSNKIKELEEPSEQCLEALLSFYTPTDVNLLIEKFSQSSFYHVKLLLYKKAARYADYLSLFLSDTNNNMSQDSLLSCLKLCQRASESSPVIHHQLNEVICHNFEKIVTSFQDMDVLVSIIECFDSSLQSNILSVSDKKLVLQYLRCLFCKDYHLSGPFLKEARIKYLSLLYENNDEENITTWIETVDLKNVDIDSVVHIINNYNDSKTLVKLFIRLQRYKSAINEINSRINALLKDKNLEGINEFLDLGIVVSQSSDNATEEWVALLSNLVSQYPSLTDEQKSMCDRSLQKLFIKLSDRKDENTTNYNDNYFGAIIMQIFEDKSLILNKIQDIKTVLLNIFTAYSVEETTKLLILQIINQSASLDVSTYIRKRREGWAIKSYECEVCGKKIWGIGIENKIFDIWEKNRTLDGKKSEIGDSGILVYSCGHGFHETCLKNMGQHAESYHCLLCDDH</sequence>
<dbReference type="InterPro" id="IPR001680">
    <property type="entry name" value="WD40_rpt"/>
</dbReference>
<evidence type="ECO:0000259" key="3">
    <source>
        <dbReference type="Pfam" id="PF12816"/>
    </source>
</evidence>
<dbReference type="InterPro" id="IPR025941">
    <property type="entry name" value="Vps8_central_dom"/>
</dbReference>
<dbReference type="PANTHER" id="PTHR12616">
    <property type="entry name" value="VACUOLAR PROTEIN SORTING VPS41"/>
    <property type="match status" value="1"/>
</dbReference>
<dbReference type="EMBL" id="CP015057">
    <property type="protein sequence ID" value="QGN15779.1"/>
    <property type="molecule type" value="Genomic_DNA"/>
</dbReference>
<keyword evidence="5" id="KW-1185">Reference proteome</keyword>
<dbReference type="InterPro" id="IPR045111">
    <property type="entry name" value="Vps41/Vps8"/>
</dbReference>
<dbReference type="Gene3D" id="2.130.10.10">
    <property type="entry name" value="YVTN repeat-like/Quinoprotein amine dehydrogenase"/>
    <property type="match status" value="1"/>
</dbReference>
<gene>
    <name evidence="4" type="primary">VPS8</name>
    <name evidence="4" type="ORF">FIM1_2475</name>
</gene>
<evidence type="ECO:0000256" key="2">
    <source>
        <dbReference type="PROSITE-ProRule" id="PRU00221"/>
    </source>
</evidence>
<evidence type="ECO:0000313" key="5">
    <source>
        <dbReference type="Proteomes" id="UP000422736"/>
    </source>
</evidence>
<name>A0ABX6EY39_KLUMA</name>
<dbReference type="Proteomes" id="UP000422736">
    <property type="component" value="Chromosome 4"/>
</dbReference>
<organism evidence="4 5">
    <name type="scientific">Kluyveromyces marxianus</name>
    <name type="common">Yeast</name>
    <name type="synonym">Candida kefyr</name>
    <dbReference type="NCBI Taxonomy" id="4911"/>
    <lineage>
        <taxon>Eukaryota</taxon>
        <taxon>Fungi</taxon>
        <taxon>Dikarya</taxon>
        <taxon>Ascomycota</taxon>
        <taxon>Saccharomycotina</taxon>
        <taxon>Saccharomycetes</taxon>
        <taxon>Saccharomycetales</taxon>
        <taxon>Saccharomycetaceae</taxon>
        <taxon>Kluyveromyces</taxon>
    </lineage>
</organism>
<protein>
    <submittedName>
        <fullName evidence="4">Vacuolar protein sorting-associated protein 8</fullName>
    </submittedName>
</protein>
<dbReference type="InterPro" id="IPR015943">
    <property type="entry name" value="WD40/YVTN_repeat-like_dom_sf"/>
</dbReference>
<dbReference type="SMART" id="SM00320">
    <property type="entry name" value="WD40"/>
    <property type="match status" value="2"/>
</dbReference>
<feature type="domain" description="Vacuolar protein sorting-associated protein 8 central" evidence="3">
    <location>
        <begin position="483"/>
        <end position="676"/>
    </location>
</feature>
<evidence type="ECO:0000256" key="1">
    <source>
        <dbReference type="ARBA" id="ARBA00009422"/>
    </source>
</evidence>